<gene>
    <name evidence="2" type="ORF">H6P81_014367</name>
</gene>
<name>A0AAV7EIU1_ARIFI</name>
<evidence type="ECO:0000313" key="2">
    <source>
        <dbReference type="EMBL" id="KAG9448239.1"/>
    </source>
</evidence>
<dbReference type="PANTHER" id="PTHR33148:SF33">
    <property type="entry name" value="DUF4228 DOMAIN PROTEIN"/>
    <property type="match status" value="1"/>
</dbReference>
<evidence type="ECO:0000256" key="1">
    <source>
        <dbReference type="SAM" id="MobiDB-lite"/>
    </source>
</evidence>
<evidence type="ECO:0000313" key="3">
    <source>
        <dbReference type="Proteomes" id="UP000825729"/>
    </source>
</evidence>
<feature type="region of interest" description="Disordered" evidence="1">
    <location>
        <begin position="76"/>
        <end position="104"/>
    </location>
</feature>
<dbReference type="PANTHER" id="PTHR33148">
    <property type="entry name" value="PLASTID MOVEMENT IMPAIRED PROTEIN-RELATED"/>
    <property type="match status" value="1"/>
</dbReference>
<feature type="compositionally biased region" description="Basic and acidic residues" evidence="1">
    <location>
        <begin position="76"/>
        <end position="87"/>
    </location>
</feature>
<accession>A0AAV7EIU1</accession>
<feature type="compositionally biased region" description="Acidic residues" evidence="1">
    <location>
        <begin position="88"/>
        <end position="98"/>
    </location>
</feature>
<comment type="caution">
    <text evidence="2">The sequence shown here is derived from an EMBL/GenBank/DDBJ whole genome shotgun (WGS) entry which is preliminary data.</text>
</comment>
<dbReference type="AlphaFoldDB" id="A0AAV7EIU1"/>
<protein>
    <submittedName>
        <fullName evidence="2">Uncharacterized protein</fullName>
    </submittedName>
</protein>
<organism evidence="2 3">
    <name type="scientific">Aristolochia fimbriata</name>
    <name type="common">White veined hardy Dutchman's pipe vine</name>
    <dbReference type="NCBI Taxonomy" id="158543"/>
    <lineage>
        <taxon>Eukaryota</taxon>
        <taxon>Viridiplantae</taxon>
        <taxon>Streptophyta</taxon>
        <taxon>Embryophyta</taxon>
        <taxon>Tracheophyta</taxon>
        <taxon>Spermatophyta</taxon>
        <taxon>Magnoliopsida</taxon>
        <taxon>Magnoliidae</taxon>
        <taxon>Piperales</taxon>
        <taxon>Aristolochiaceae</taxon>
        <taxon>Aristolochia</taxon>
    </lineage>
</organism>
<proteinExistence type="predicted"/>
<dbReference type="InterPro" id="IPR025322">
    <property type="entry name" value="PADRE_dom"/>
</dbReference>
<dbReference type="Pfam" id="PF14009">
    <property type="entry name" value="PADRE"/>
    <property type="match status" value="1"/>
</dbReference>
<keyword evidence="3" id="KW-1185">Reference proteome</keyword>
<sequence length="179" mass="19674">MGNCLANEAGPDVVRIMTDSGGIMELESPVNVQTVVSDFPGYGIFRRGNVGSPLPHHEKLLSGHLYYLLPVPKEKTAPATEKEKETETETETETEAEAEQVQVAPVRLSTTEPSDLQSMEVLPSPGKGVWRVKMVIRRDELADILSEQGNTEALIERLRLAATSSEAQRKRAWSSWASS</sequence>
<dbReference type="EMBL" id="JAINDJ010000005">
    <property type="protein sequence ID" value="KAG9448239.1"/>
    <property type="molecule type" value="Genomic_DNA"/>
</dbReference>
<reference evidence="2 3" key="1">
    <citation type="submission" date="2021-07" db="EMBL/GenBank/DDBJ databases">
        <title>The Aristolochia fimbriata genome: insights into angiosperm evolution, floral development and chemical biosynthesis.</title>
        <authorList>
            <person name="Jiao Y."/>
        </authorList>
    </citation>
    <scope>NUCLEOTIDE SEQUENCE [LARGE SCALE GENOMIC DNA]</scope>
    <source>
        <strain evidence="2">IBCAS-2021</strain>
        <tissue evidence="2">Leaf</tissue>
    </source>
</reference>
<dbReference type="Proteomes" id="UP000825729">
    <property type="component" value="Unassembled WGS sequence"/>
</dbReference>